<feature type="transmembrane region" description="Helical" evidence="20">
    <location>
        <begin position="404"/>
        <end position="424"/>
    </location>
</feature>
<evidence type="ECO:0000256" key="13">
    <source>
        <dbReference type="ARBA" id="ARBA00035961"/>
    </source>
</evidence>
<evidence type="ECO:0000256" key="7">
    <source>
        <dbReference type="ARBA" id="ARBA00023018"/>
    </source>
</evidence>
<evidence type="ECO:0000256" key="8">
    <source>
        <dbReference type="ARBA" id="ARBA00023136"/>
    </source>
</evidence>
<feature type="transmembrane region" description="Helical" evidence="20">
    <location>
        <begin position="187"/>
        <end position="207"/>
    </location>
</feature>
<protein>
    <recommendedName>
        <fullName evidence="15">Vesicular inhibitory amino acid transporter</fullName>
    </recommendedName>
    <alternativeName>
        <fullName evidence="16">Solute carrier family 32 member 1</fullName>
    </alternativeName>
    <alternativeName>
        <fullName evidence="17">Vesicular GABA transporter</fullName>
    </alternativeName>
</protein>
<dbReference type="GO" id="GO:0030659">
    <property type="term" value="C:cytoplasmic vesicle membrane"/>
    <property type="evidence" value="ECO:0007669"/>
    <property type="project" value="UniProtKB-SubCell"/>
</dbReference>
<dbReference type="PANTHER" id="PTHR22950">
    <property type="entry name" value="AMINO ACID TRANSPORTER"/>
    <property type="match status" value="1"/>
</dbReference>
<dbReference type="GO" id="GO:0051939">
    <property type="term" value="P:gamma-aminobutyric acid import"/>
    <property type="evidence" value="ECO:0007669"/>
    <property type="project" value="UniProtKB-ARBA"/>
</dbReference>
<accession>A0AAD9IY61</accession>
<comment type="catalytic activity">
    <reaction evidence="13">
        <text>glycine(out) + n H(+)(in) = glycine(in) + n H(+)(out)</text>
        <dbReference type="Rhea" id="RHEA:70983"/>
        <dbReference type="ChEBI" id="CHEBI:15378"/>
        <dbReference type="ChEBI" id="CHEBI:57305"/>
    </reaction>
</comment>
<feature type="transmembrane region" description="Helical" evidence="20">
    <location>
        <begin position="355"/>
        <end position="375"/>
    </location>
</feature>
<evidence type="ECO:0000313" key="22">
    <source>
        <dbReference type="EMBL" id="KAK2142731.1"/>
    </source>
</evidence>
<gene>
    <name evidence="22" type="ORF">LSH36_920g01009</name>
</gene>
<dbReference type="InterPro" id="IPR013057">
    <property type="entry name" value="AA_transpt_TM"/>
</dbReference>
<sequence length="504" mass="57157">MSLFLKGHLRSLRSALPFGKSDTENGNFARFHDEPSTPTGDVTELKNIQNGSVTGKQSGYGSSNGDCTYGSKGQAADFQEDYSEEVNPHDKITEWQAGWNVTNAIQGMFIVTFPYAVLEGGYWVIFTMIFVAYVCCYTGKILVDCLYDEDPDGNRVRIRDSYVGIAEEVWGARIGGKIVNTAQIIELLMTCILYVLLCGDLMIGSFPDTPVDLSSWIMISSMLLLPCAFLRSLRHVSWLSFWCTVAHMFINAIILIYCMTRIRTWHWADVNIQIDIWTFPISLGIVIFSYTSQIFLPTLEGNMVDRSKFHCMMHWTHVAAAIFKALFSYVGFVTWGMQTKEVITNNLPNYTMKVIVNLFLVAKALLSYPLPYFAAARLIETTFFQGKPQTAFPSCFDASGRLKLWSLVLRLTMVVFTLLMAIFIPHFAILMGLIGSFTGNMLSLVWPCYFHLKIKGHVMVWWQKFIDIFIILFGLLCSIFGIYFSSRALVRAFEGYEPRPFQGH</sequence>
<evidence type="ECO:0000256" key="10">
    <source>
        <dbReference type="ARBA" id="ARBA00023329"/>
    </source>
</evidence>
<evidence type="ECO:0000256" key="1">
    <source>
        <dbReference type="ARBA" id="ARBA00004439"/>
    </source>
</evidence>
<evidence type="ECO:0000256" key="17">
    <source>
        <dbReference type="ARBA" id="ARBA00042394"/>
    </source>
</evidence>
<evidence type="ECO:0000256" key="20">
    <source>
        <dbReference type="SAM" id="Phobius"/>
    </source>
</evidence>
<feature type="transmembrane region" description="Helical" evidence="20">
    <location>
        <begin position="277"/>
        <end position="296"/>
    </location>
</feature>
<dbReference type="Pfam" id="PF01490">
    <property type="entry name" value="Aa_trans"/>
    <property type="match status" value="1"/>
</dbReference>
<keyword evidence="4 20" id="KW-0812">Transmembrane</keyword>
<dbReference type="FunFam" id="1.20.1740.10:FF:000062">
    <property type="entry name" value="Vesicular inhibitory amino acid transporter"/>
    <property type="match status" value="1"/>
</dbReference>
<keyword evidence="3" id="KW-0813">Transport</keyword>
<comment type="catalytic activity">
    <reaction evidence="12">
        <text>beta-alanine(out) + n H(+)(in) = beta-alanine(in) + n H(+)(out)</text>
        <dbReference type="Rhea" id="RHEA:70987"/>
        <dbReference type="ChEBI" id="CHEBI:15378"/>
        <dbReference type="ChEBI" id="CHEBI:57966"/>
    </reaction>
</comment>
<dbReference type="EMBL" id="JAODUP010000920">
    <property type="protein sequence ID" value="KAK2142731.1"/>
    <property type="molecule type" value="Genomic_DNA"/>
</dbReference>
<dbReference type="GO" id="GO:0060077">
    <property type="term" value="C:inhibitory synapse"/>
    <property type="evidence" value="ECO:0007669"/>
    <property type="project" value="UniProtKB-ARBA"/>
</dbReference>
<dbReference type="Proteomes" id="UP001208570">
    <property type="component" value="Unassembled WGS sequence"/>
</dbReference>
<feature type="transmembrane region" description="Helical" evidence="20">
    <location>
        <begin position="464"/>
        <end position="484"/>
    </location>
</feature>
<comment type="function">
    <text evidence="18">Antiporter that exchanges vesicular protons for cytosolic 4-aminobutanoate or to a lesser extend glycine, thus allowing their secretion from nerve terminals. The transport is equally dependent on the chemical and electrical components of the proton gradient. May also transport beta-alanine. Acidification of GABAergic synaptic vesicles is a prerequisite for 4-aminobutanoate uptake.</text>
</comment>
<feature type="transmembrane region" description="Helical" evidence="20">
    <location>
        <begin position="123"/>
        <end position="147"/>
    </location>
</feature>
<keyword evidence="9" id="KW-0966">Cell projection</keyword>
<evidence type="ECO:0000256" key="12">
    <source>
        <dbReference type="ARBA" id="ARBA00035892"/>
    </source>
</evidence>
<dbReference type="AlphaFoldDB" id="A0AAD9IY61"/>
<keyword evidence="6 20" id="KW-1133">Transmembrane helix</keyword>
<keyword evidence="5" id="KW-0532">Neurotransmitter transport</keyword>
<keyword evidence="23" id="KW-1185">Reference proteome</keyword>
<proteinExistence type="inferred from homology"/>
<feature type="transmembrane region" description="Helical" evidence="20">
    <location>
        <begin position="317"/>
        <end position="335"/>
    </location>
</feature>
<evidence type="ECO:0000256" key="3">
    <source>
        <dbReference type="ARBA" id="ARBA00022448"/>
    </source>
</evidence>
<evidence type="ECO:0000256" key="14">
    <source>
        <dbReference type="ARBA" id="ARBA00036440"/>
    </source>
</evidence>
<comment type="similarity">
    <text evidence="2">Belongs to the amino acid/polyamine transporter 2 family.</text>
</comment>
<comment type="caution">
    <text evidence="22">The sequence shown here is derived from an EMBL/GenBank/DDBJ whole genome shotgun (WGS) entry which is preliminary data.</text>
</comment>
<name>A0AAD9IY61_9ANNE</name>
<evidence type="ECO:0000313" key="23">
    <source>
        <dbReference type="Proteomes" id="UP001208570"/>
    </source>
</evidence>
<feature type="transmembrane region" description="Helical" evidence="20">
    <location>
        <begin position="430"/>
        <end position="452"/>
    </location>
</feature>
<comment type="catalytic activity">
    <reaction evidence="14">
        <text>4-aminobutanoate(out) + n H(+)(in) = 4-aminobutanoate(in) + n H(+)(out)</text>
        <dbReference type="Rhea" id="RHEA:70979"/>
        <dbReference type="ChEBI" id="CHEBI:15378"/>
        <dbReference type="ChEBI" id="CHEBI:59888"/>
    </reaction>
</comment>
<feature type="transmembrane region" description="Helical" evidence="20">
    <location>
        <begin position="238"/>
        <end position="257"/>
    </location>
</feature>
<evidence type="ECO:0000256" key="19">
    <source>
        <dbReference type="SAM" id="MobiDB-lite"/>
    </source>
</evidence>
<comment type="subcellular location">
    <subcellularLocation>
        <location evidence="1">Cytoplasmic vesicle membrane</location>
        <topology evidence="1">Multi-pass membrane protein</topology>
    </subcellularLocation>
    <subcellularLocation>
        <location evidence="11">Presynapse</location>
    </subcellularLocation>
</comment>
<feature type="transmembrane region" description="Helical" evidence="20">
    <location>
        <begin position="213"/>
        <end position="231"/>
    </location>
</feature>
<evidence type="ECO:0000259" key="21">
    <source>
        <dbReference type="Pfam" id="PF01490"/>
    </source>
</evidence>
<keyword evidence="8 20" id="KW-0472">Membrane</keyword>
<keyword evidence="7" id="KW-0770">Synapse</keyword>
<dbReference type="GO" id="GO:0015179">
    <property type="term" value="F:L-amino acid transmembrane transporter activity"/>
    <property type="evidence" value="ECO:0007669"/>
    <property type="project" value="TreeGrafter"/>
</dbReference>
<evidence type="ECO:0000256" key="4">
    <source>
        <dbReference type="ARBA" id="ARBA00022692"/>
    </source>
</evidence>
<dbReference type="GO" id="GO:0005774">
    <property type="term" value="C:vacuolar membrane"/>
    <property type="evidence" value="ECO:0007669"/>
    <property type="project" value="TreeGrafter"/>
</dbReference>
<feature type="domain" description="Amino acid transporter transmembrane" evidence="21">
    <location>
        <begin position="91"/>
        <end position="485"/>
    </location>
</feature>
<organism evidence="22 23">
    <name type="scientific">Paralvinella palmiformis</name>
    <dbReference type="NCBI Taxonomy" id="53620"/>
    <lineage>
        <taxon>Eukaryota</taxon>
        <taxon>Metazoa</taxon>
        <taxon>Spiralia</taxon>
        <taxon>Lophotrochozoa</taxon>
        <taxon>Annelida</taxon>
        <taxon>Polychaeta</taxon>
        <taxon>Sedentaria</taxon>
        <taxon>Canalipalpata</taxon>
        <taxon>Terebellida</taxon>
        <taxon>Terebelliformia</taxon>
        <taxon>Alvinellidae</taxon>
        <taxon>Paralvinella</taxon>
    </lineage>
</organism>
<dbReference type="GO" id="GO:0006836">
    <property type="term" value="P:neurotransmitter transport"/>
    <property type="evidence" value="ECO:0007669"/>
    <property type="project" value="UniProtKB-KW"/>
</dbReference>
<evidence type="ECO:0000256" key="6">
    <source>
        <dbReference type="ARBA" id="ARBA00022989"/>
    </source>
</evidence>
<evidence type="ECO:0000256" key="15">
    <source>
        <dbReference type="ARBA" id="ARBA00039542"/>
    </source>
</evidence>
<evidence type="ECO:0000256" key="18">
    <source>
        <dbReference type="ARBA" id="ARBA00046163"/>
    </source>
</evidence>
<evidence type="ECO:0000256" key="9">
    <source>
        <dbReference type="ARBA" id="ARBA00023273"/>
    </source>
</evidence>
<dbReference type="PANTHER" id="PTHR22950:SF689">
    <property type="entry name" value="VESICULAR INHIBITORY AMINO ACID TRANSPORTER"/>
    <property type="match status" value="1"/>
</dbReference>
<evidence type="ECO:0000256" key="5">
    <source>
        <dbReference type="ARBA" id="ARBA00022775"/>
    </source>
</evidence>
<dbReference type="GO" id="GO:0140800">
    <property type="term" value="F:gamma-aminobutyric acid:proton antiporter activity"/>
    <property type="evidence" value="ECO:0007669"/>
    <property type="project" value="UniProtKB-ARBA"/>
</dbReference>
<dbReference type="GO" id="GO:0098793">
    <property type="term" value="C:presynapse"/>
    <property type="evidence" value="ECO:0007669"/>
    <property type="project" value="UniProtKB-SubCell"/>
</dbReference>
<feature type="region of interest" description="Disordered" evidence="19">
    <location>
        <begin position="24"/>
        <end position="43"/>
    </location>
</feature>
<keyword evidence="10" id="KW-0968">Cytoplasmic vesicle</keyword>
<evidence type="ECO:0000256" key="16">
    <source>
        <dbReference type="ARBA" id="ARBA00041574"/>
    </source>
</evidence>
<dbReference type="GO" id="GO:0015187">
    <property type="term" value="F:glycine transmembrane transporter activity"/>
    <property type="evidence" value="ECO:0007669"/>
    <property type="project" value="UniProtKB-ARBA"/>
</dbReference>
<evidence type="ECO:0000256" key="11">
    <source>
        <dbReference type="ARBA" id="ARBA00034106"/>
    </source>
</evidence>
<evidence type="ECO:0000256" key="2">
    <source>
        <dbReference type="ARBA" id="ARBA00008066"/>
    </source>
</evidence>
<reference evidence="22" key="1">
    <citation type="journal article" date="2023" name="Mol. Biol. Evol.">
        <title>Third-Generation Sequencing Reveals the Adaptive Role of the Epigenome in Three Deep-Sea Polychaetes.</title>
        <authorList>
            <person name="Perez M."/>
            <person name="Aroh O."/>
            <person name="Sun Y."/>
            <person name="Lan Y."/>
            <person name="Juniper S.K."/>
            <person name="Young C.R."/>
            <person name="Angers B."/>
            <person name="Qian P.Y."/>
        </authorList>
    </citation>
    <scope>NUCLEOTIDE SEQUENCE</scope>
    <source>
        <strain evidence="22">P08H-3</strain>
    </source>
</reference>